<evidence type="ECO:0000313" key="3">
    <source>
        <dbReference type="Proteomes" id="UP000608024"/>
    </source>
</evidence>
<dbReference type="AlphaFoldDB" id="A0A919DQ18"/>
<reference evidence="2" key="1">
    <citation type="journal article" date="2014" name="Int. J. Syst. Evol. Microbiol.">
        <title>Complete genome sequence of Corynebacterium casei LMG S-19264T (=DSM 44701T), isolated from a smear-ripened cheese.</title>
        <authorList>
            <consortium name="US DOE Joint Genome Institute (JGI-PGF)"/>
            <person name="Walter F."/>
            <person name="Albersmeier A."/>
            <person name="Kalinowski J."/>
            <person name="Ruckert C."/>
        </authorList>
    </citation>
    <scope>NUCLEOTIDE SEQUENCE</scope>
    <source>
        <strain evidence="2">JCM 4784</strain>
    </source>
</reference>
<feature type="region of interest" description="Disordered" evidence="1">
    <location>
        <begin position="29"/>
        <end position="50"/>
    </location>
</feature>
<dbReference type="EMBL" id="BNBT01000053">
    <property type="protein sequence ID" value="GHE65224.1"/>
    <property type="molecule type" value="Genomic_DNA"/>
</dbReference>
<evidence type="ECO:0000256" key="1">
    <source>
        <dbReference type="SAM" id="MobiDB-lite"/>
    </source>
</evidence>
<reference evidence="2" key="2">
    <citation type="submission" date="2020-09" db="EMBL/GenBank/DDBJ databases">
        <authorList>
            <person name="Sun Q."/>
            <person name="Ohkuma M."/>
        </authorList>
    </citation>
    <scope>NUCLEOTIDE SEQUENCE</scope>
    <source>
        <strain evidence="2">JCM 4784</strain>
    </source>
</reference>
<protein>
    <submittedName>
        <fullName evidence="2">Uncharacterized protein</fullName>
    </submittedName>
</protein>
<name>A0A919DQ18_9ACTN</name>
<organism evidence="2 3">
    <name type="scientific">Streptomyces longispororuber</name>
    <dbReference type="NCBI Taxonomy" id="68230"/>
    <lineage>
        <taxon>Bacteria</taxon>
        <taxon>Bacillati</taxon>
        <taxon>Actinomycetota</taxon>
        <taxon>Actinomycetes</taxon>
        <taxon>Kitasatosporales</taxon>
        <taxon>Streptomycetaceae</taxon>
        <taxon>Streptomyces</taxon>
    </lineage>
</organism>
<comment type="caution">
    <text evidence="2">The sequence shown here is derived from an EMBL/GenBank/DDBJ whole genome shotgun (WGS) entry which is preliminary data.</text>
</comment>
<gene>
    <name evidence="2" type="ORF">GCM10018785_37590</name>
</gene>
<feature type="compositionally biased region" description="Basic and acidic residues" evidence="1">
    <location>
        <begin position="38"/>
        <end position="50"/>
    </location>
</feature>
<dbReference type="Proteomes" id="UP000608024">
    <property type="component" value="Unassembled WGS sequence"/>
</dbReference>
<proteinExistence type="predicted"/>
<accession>A0A919DQ18</accession>
<keyword evidence="3" id="KW-1185">Reference proteome</keyword>
<evidence type="ECO:0000313" key="2">
    <source>
        <dbReference type="EMBL" id="GHE65224.1"/>
    </source>
</evidence>
<sequence>MREPELRDLVVDTERDKVGRVMGRVGGCLQLRPPGGGREWDADPAHVRPADEDERLRAGIAERRLRRASGRRSA</sequence>